<dbReference type="CDD" id="cd10524">
    <property type="entry name" value="SET_Suv4-20-like"/>
    <property type="match status" value="1"/>
</dbReference>
<evidence type="ECO:0000256" key="10">
    <source>
        <dbReference type="ARBA" id="ARBA00022853"/>
    </source>
</evidence>
<evidence type="ECO:0000256" key="3">
    <source>
        <dbReference type="ARBA" id="ARBA00004286"/>
    </source>
</evidence>
<dbReference type="InterPro" id="IPR041938">
    <property type="entry name" value="Hist-Lys_N-MTase_N"/>
</dbReference>
<dbReference type="InterPro" id="IPR046341">
    <property type="entry name" value="SET_dom_sf"/>
</dbReference>
<evidence type="ECO:0000256" key="12">
    <source>
        <dbReference type="ARBA" id="ARBA00024057"/>
    </source>
</evidence>
<feature type="compositionally biased region" description="Pro residues" evidence="15">
    <location>
        <begin position="665"/>
        <end position="674"/>
    </location>
</feature>
<keyword evidence="9" id="KW-0949">S-adenosyl-L-methionine</keyword>
<keyword evidence="7 17" id="KW-0489">Methyltransferase</keyword>
<evidence type="ECO:0000313" key="18">
    <source>
        <dbReference type="Proteomes" id="UP000242877"/>
    </source>
</evidence>
<evidence type="ECO:0000256" key="8">
    <source>
        <dbReference type="ARBA" id="ARBA00022679"/>
    </source>
</evidence>
<evidence type="ECO:0000256" key="15">
    <source>
        <dbReference type="SAM" id="MobiDB-lite"/>
    </source>
</evidence>
<dbReference type="Gene3D" id="2.170.270.10">
    <property type="entry name" value="SET domain"/>
    <property type="match status" value="1"/>
</dbReference>
<dbReference type="GO" id="GO:0005694">
    <property type="term" value="C:chromosome"/>
    <property type="evidence" value="ECO:0007669"/>
    <property type="project" value="UniProtKB-SubCell"/>
</dbReference>
<evidence type="ECO:0000256" key="2">
    <source>
        <dbReference type="ARBA" id="ARBA00004123"/>
    </source>
</evidence>
<dbReference type="Proteomes" id="UP000242877">
    <property type="component" value="Unassembled WGS sequence"/>
</dbReference>
<feature type="compositionally biased region" description="Basic and acidic residues" evidence="15">
    <location>
        <begin position="557"/>
        <end position="575"/>
    </location>
</feature>
<feature type="compositionally biased region" description="Basic and acidic residues" evidence="15">
    <location>
        <begin position="539"/>
        <end position="548"/>
    </location>
</feature>
<dbReference type="GO" id="GO:0140943">
    <property type="term" value="F:histone H4K20 trimethyltransferase activity"/>
    <property type="evidence" value="ECO:0007669"/>
    <property type="project" value="UniProtKB-EC"/>
</dbReference>
<organism evidence="17 18">
    <name type="scientific">Ascosphaera apis ARSEF 7405</name>
    <dbReference type="NCBI Taxonomy" id="392613"/>
    <lineage>
        <taxon>Eukaryota</taxon>
        <taxon>Fungi</taxon>
        <taxon>Dikarya</taxon>
        <taxon>Ascomycota</taxon>
        <taxon>Pezizomycotina</taxon>
        <taxon>Eurotiomycetes</taxon>
        <taxon>Eurotiomycetidae</taxon>
        <taxon>Onygenales</taxon>
        <taxon>Ascosphaeraceae</taxon>
        <taxon>Ascosphaera</taxon>
    </lineage>
</organism>
<evidence type="ECO:0000256" key="7">
    <source>
        <dbReference type="ARBA" id="ARBA00022603"/>
    </source>
</evidence>
<evidence type="ECO:0000256" key="4">
    <source>
        <dbReference type="ARBA" id="ARBA00014232"/>
    </source>
</evidence>
<evidence type="ECO:0000256" key="9">
    <source>
        <dbReference type="ARBA" id="ARBA00022691"/>
    </source>
</evidence>
<evidence type="ECO:0000256" key="1">
    <source>
        <dbReference type="ARBA" id="ARBA00001984"/>
    </source>
</evidence>
<evidence type="ECO:0000256" key="5">
    <source>
        <dbReference type="ARBA" id="ARBA00015413"/>
    </source>
</evidence>
<evidence type="ECO:0000256" key="6">
    <source>
        <dbReference type="ARBA" id="ARBA00022454"/>
    </source>
</evidence>
<dbReference type="PROSITE" id="PS51567">
    <property type="entry name" value="SAM_MT43_SUVAR420_1"/>
    <property type="match status" value="1"/>
</dbReference>
<accession>A0A167VWB2</accession>
<feature type="compositionally biased region" description="Low complexity" evidence="15">
    <location>
        <begin position="641"/>
        <end position="652"/>
    </location>
</feature>
<keyword evidence="11" id="KW-0539">Nucleus</keyword>
<dbReference type="VEuPathDB" id="FungiDB:AAP_05155"/>
<comment type="subcellular location">
    <subcellularLocation>
        <location evidence="3">Chromosome</location>
    </subcellularLocation>
    <subcellularLocation>
        <location evidence="2">Nucleus</location>
    </subcellularLocation>
</comment>
<keyword evidence="18" id="KW-1185">Reference proteome</keyword>
<dbReference type="SUPFAM" id="SSF82199">
    <property type="entry name" value="SET domain"/>
    <property type="match status" value="1"/>
</dbReference>
<keyword evidence="6" id="KW-0158">Chromosome</keyword>
<comment type="function">
    <text evidence="1">Histone methyltransferase that trimethylates 'Lys-20' of histone H4 to form H4K20me3.</text>
</comment>
<protein>
    <recommendedName>
        <fullName evidence="5">Histone-lysine N-methyltransferase SET9</fullName>
        <ecNumber evidence="12">2.1.1.372</ecNumber>
    </recommendedName>
    <alternativeName>
        <fullName evidence="4">Histone-lysine N-methyltransferase set9</fullName>
    </alternativeName>
    <alternativeName>
        <fullName evidence="13">SET domain protein 9</fullName>
    </alternativeName>
</protein>
<feature type="compositionally biased region" description="Acidic residues" evidence="15">
    <location>
        <begin position="261"/>
        <end position="271"/>
    </location>
</feature>
<feature type="region of interest" description="Disordered" evidence="15">
    <location>
        <begin position="257"/>
        <end position="392"/>
    </location>
</feature>
<feature type="compositionally biased region" description="Polar residues" evidence="15">
    <location>
        <begin position="314"/>
        <end position="333"/>
    </location>
</feature>
<feature type="region of interest" description="Disordered" evidence="15">
    <location>
        <begin position="539"/>
        <end position="683"/>
    </location>
</feature>
<feature type="compositionally biased region" description="Low complexity" evidence="15">
    <location>
        <begin position="355"/>
        <end position="369"/>
    </location>
</feature>
<dbReference type="Gene3D" id="1.10.10.1700">
    <property type="entry name" value="Histone-lysine N-methyltransferase"/>
    <property type="match status" value="1"/>
</dbReference>
<comment type="catalytic activity">
    <reaction evidence="14">
        <text>L-lysyl(20)-[histone H4] + 3 S-adenosyl-L-methionine = N(6),N(6),N(6)-trimethyl-L-lysyl(20)-[histone H4] + 3 S-adenosyl-L-homocysteine + 3 H(+)</text>
        <dbReference type="Rhea" id="RHEA:64456"/>
        <dbReference type="Rhea" id="RHEA-COMP:15554"/>
        <dbReference type="Rhea" id="RHEA-COMP:15998"/>
        <dbReference type="ChEBI" id="CHEBI:15378"/>
        <dbReference type="ChEBI" id="CHEBI:29969"/>
        <dbReference type="ChEBI" id="CHEBI:57856"/>
        <dbReference type="ChEBI" id="CHEBI:59789"/>
        <dbReference type="ChEBI" id="CHEBI:61961"/>
        <dbReference type="EC" id="2.1.1.372"/>
    </reaction>
</comment>
<reference evidence="17 18" key="1">
    <citation type="journal article" date="2016" name="Genome Biol. Evol.">
        <title>Divergent and convergent evolution of fungal pathogenicity.</title>
        <authorList>
            <person name="Shang Y."/>
            <person name="Xiao G."/>
            <person name="Zheng P."/>
            <person name="Cen K."/>
            <person name="Zhan S."/>
            <person name="Wang C."/>
        </authorList>
    </citation>
    <scope>NUCLEOTIDE SEQUENCE [LARGE SCALE GENOMIC DNA]</scope>
    <source>
        <strain evidence="17 18">ARSEF 7405</strain>
    </source>
</reference>
<dbReference type="InterPro" id="IPR001214">
    <property type="entry name" value="SET_dom"/>
</dbReference>
<dbReference type="PANTHER" id="PTHR12977">
    <property type="entry name" value="SUPPRESSOR OF VARIEGATION 4-20-RELATED"/>
    <property type="match status" value="1"/>
</dbReference>
<proteinExistence type="predicted"/>
<dbReference type="PANTHER" id="PTHR12977:SF4">
    <property type="entry name" value="HISTONE-LYSINE N-METHYLTRANSFERASE KMT5B"/>
    <property type="match status" value="1"/>
</dbReference>
<dbReference type="AlphaFoldDB" id="A0A167VWB2"/>
<evidence type="ECO:0000256" key="14">
    <source>
        <dbReference type="ARBA" id="ARBA00048081"/>
    </source>
</evidence>
<dbReference type="EC" id="2.1.1.372" evidence="12"/>
<dbReference type="PROSITE" id="PS50280">
    <property type="entry name" value="SET"/>
    <property type="match status" value="1"/>
</dbReference>
<evidence type="ECO:0000256" key="13">
    <source>
        <dbReference type="ARBA" id="ARBA00030653"/>
    </source>
</evidence>
<dbReference type="GO" id="GO:0005634">
    <property type="term" value="C:nucleus"/>
    <property type="evidence" value="ECO:0007669"/>
    <property type="project" value="UniProtKB-SubCell"/>
</dbReference>
<comment type="caution">
    <text evidence="17">The sequence shown here is derived from an EMBL/GenBank/DDBJ whole genome shotgun (WGS) entry which is preliminary data.</text>
</comment>
<dbReference type="Pfam" id="PF00856">
    <property type="entry name" value="SET"/>
    <property type="match status" value="1"/>
</dbReference>
<dbReference type="InterPro" id="IPR025783">
    <property type="entry name" value="Set9_fungi"/>
</dbReference>
<feature type="compositionally biased region" description="Polar residues" evidence="15">
    <location>
        <begin position="370"/>
        <end position="392"/>
    </location>
</feature>
<dbReference type="EMBL" id="AZGZ01000028">
    <property type="protein sequence ID" value="KZZ88095.1"/>
    <property type="molecule type" value="Genomic_DNA"/>
</dbReference>
<evidence type="ECO:0000313" key="17">
    <source>
        <dbReference type="EMBL" id="KZZ88095.1"/>
    </source>
</evidence>
<name>A0A167VWB2_9EURO</name>
<sequence>MASRKSAAERREKLTLARLASYDDIITDVLVDRVYFWSRIQKNRTKYSHARGLSDEQVPSIIRDHIITSKDPEKAESLLLQLPPLQKFVARLGSPREKEWFHRHLRKYINVYLPDCPFEVTTTNRYTITTHEAAVTARRFIHGGETIKGLTGTLVAMTREEEQLLDMTRRDFSIVMSSRRKSPSIFLGPARFANHDCNANCKLVMRSSETMEVVAVRDVDIDEEITVTYGDNYFGEDNCECLCRTCEGEVRNGWAWRESSGEEEEEEEGEVGGDVSADTPLKSTEASRGKGKGKGKRRRSIDDTIPPSPRKRLPSSTTDAPLTSQSELNQPLKTLSEHPPQQPPTLANQPPPLDTSATTSTSTSIKSDSQPIISSDDATPSLNDQDAQAHPSTIHQTDALVIPNSTPASAVGSAIHTLQNQQTSPSTSASAATTAMTTPSAHSYHYSSCAALQGQGVSAENLNADGDIKVAVPENTDAVREQTATSSFALGADTDCRSQITQLLLDSSNLGSSVGLVGQKMMEGVGGGSCNGGDEKSLLKEVKPEDQNKTCAVQEVPDVKMEDMSGSARDDKGDESAQGLKVEVGKGNGSDGNTQAAPHASADSPLDQNKVDEQESKTVNNTAADIVQTTEPTDPSLPASQTTATTTTQEQQQPRRRRRRTTSHPPIPPEPTQPSFPRYPGDYHRTPKLIAKRYDRWIECTTCHNWFLQSDSYHTRRECPRCERHSKLYGYRWPKTQKWGVRDTEERVLDHRTVHRFLDREEEAEVSKRDRGCIFLRGESKSRGGTPFSGCEVGWRVNSMSPGRFGVGNSPMSKGSRSFTRWNSEVTVMDTDDGFSEDDNSLKRVTRASWRAARERRVFSTH</sequence>
<dbReference type="OrthoDB" id="6627536at2759"/>
<dbReference type="SMART" id="SM00317">
    <property type="entry name" value="SET"/>
    <property type="match status" value="1"/>
</dbReference>
<feature type="compositionally biased region" description="Polar residues" evidence="15">
    <location>
        <begin position="617"/>
        <end position="633"/>
    </location>
</feature>
<feature type="compositionally biased region" description="Basic residues" evidence="15">
    <location>
        <begin position="289"/>
        <end position="299"/>
    </location>
</feature>
<dbReference type="GO" id="GO:0032259">
    <property type="term" value="P:methylation"/>
    <property type="evidence" value="ECO:0007669"/>
    <property type="project" value="UniProtKB-KW"/>
</dbReference>
<gene>
    <name evidence="17" type="ORF">AAP_05155</name>
</gene>
<keyword evidence="10" id="KW-0156">Chromatin regulator</keyword>
<evidence type="ECO:0000259" key="16">
    <source>
        <dbReference type="PROSITE" id="PS50280"/>
    </source>
</evidence>
<dbReference type="InterPro" id="IPR039977">
    <property type="entry name" value="Suv4-20/Set9"/>
</dbReference>
<feature type="domain" description="SET" evidence="16">
    <location>
        <begin position="116"/>
        <end position="230"/>
    </location>
</feature>
<keyword evidence="8 17" id="KW-0808">Transferase</keyword>
<evidence type="ECO:0000256" key="11">
    <source>
        <dbReference type="ARBA" id="ARBA00023242"/>
    </source>
</evidence>